<comment type="caution">
    <text evidence="6">The sequence shown here is derived from an EMBL/GenBank/DDBJ whole genome shotgun (WGS) entry which is preliminary data.</text>
</comment>
<dbReference type="SUPFAM" id="SSF48150">
    <property type="entry name" value="DNA-glycosylase"/>
    <property type="match status" value="1"/>
</dbReference>
<accession>A0A0R1VL88</accession>
<dbReference type="AlphaFoldDB" id="A0A0R1VL88"/>
<evidence type="ECO:0000256" key="3">
    <source>
        <dbReference type="ARBA" id="ARBA00023004"/>
    </source>
</evidence>
<dbReference type="InterPro" id="IPR003265">
    <property type="entry name" value="HhH-GPD_domain"/>
</dbReference>
<evidence type="ECO:0000259" key="5">
    <source>
        <dbReference type="SMART" id="SM00478"/>
    </source>
</evidence>
<dbReference type="RefSeq" id="WP_057871729.1">
    <property type="nucleotide sequence ID" value="NZ_AZGB01000016.1"/>
</dbReference>
<dbReference type="PANTHER" id="PTHR10359">
    <property type="entry name" value="A/G-SPECIFIC ADENINE GLYCOSYLASE/ENDONUCLEASE III"/>
    <property type="match status" value="1"/>
</dbReference>
<dbReference type="GO" id="GO:0003824">
    <property type="term" value="F:catalytic activity"/>
    <property type="evidence" value="ECO:0007669"/>
    <property type="project" value="InterPro"/>
</dbReference>
<organism evidence="6 7">
    <name type="scientific">Liquorilactobacillus ghanensis DSM 18630</name>
    <dbReference type="NCBI Taxonomy" id="1423750"/>
    <lineage>
        <taxon>Bacteria</taxon>
        <taxon>Bacillati</taxon>
        <taxon>Bacillota</taxon>
        <taxon>Bacilli</taxon>
        <taxon>Lactobacillales</taxon>
        <taxon>Lactobacillaceae</taxon>
        <taxon>Liquorilactobacillus</taxon>
    </lineage>
</organism>
<dbReference type="EMBL" id="AZGB01000016">
    <property type="protein sequence ID" value="KRM06111.1"/>
    <property type="molecule type" value="Genomic_DNA"/>
</dbReference>
<dbReference type="PIRSF" id="PIRSF001435">
    <property type="entry name" value="Nth"/>
    <property type="match status" value="1"/>
</dbReference>
<evidence type="ECO:0000313" key="7">
    <source>
        <dbReference type="Proteomes" id="UP000051451"/>
    </source>
</evidence>
<sequence length="222" mass="25732">MKRKLTKELITEIYQILLTEMGPQGWWPADSKPEIILGAILVQNTNWRNVDRSLKNLRQASNFEPAKILQLSSAALMELIRPSGFYRQKAATIHNVFKWLDRYQWNYSKITTQFGTKLRARLLHLNGVGNETADVFLVYIFDQPVFIADNYARKLFVYLGYPAATYQQLQQQIKLPAAFTYQDAQELHGLLDEFGKNWLKSRAQFEQSFLAQRLKSIAGNII</sequence>
<dbReference type="Proteomes" id="UP000051451">
    <property type="component" value="Unassembled WGS sequence"/>
</dbReference>
<dbReference type="GO" id="GO:0006284">
    <property type="term" value="P:base-excision repair"/>
    <property type="evidence" value="ECO:0007669"/>
    <property type="project" value="InterPro"/>
</dbReference>
<evidence type="ECO:0000256" key="4">
    <source>
        <dbReference type="ARBA" id="ARBA00023014"/>
    </source>
</evidence>
<dbReference type="InterPro" id="IPR011257">
    <property type="entry name" value="DNA_glycosylase"/>
</dbReference>
<keyword evidence="3" id="KW-0408">Iron</keyword>
<evidence type="ECO:0000256" key="1">
    <source>
        <dbReference type="ARBA" id="ARBA00022485"/>
    </source>
</evidence>
<keyword evidence="7" id="KW-1185">Reference proteome</keyword>
<dbReference type="GeneID" id="98319004"/>
<dbReference type="STRING" id="1423750.FC89_GL000978"/>
<dbReference type="Gene3D" id="1.10.340.30">
    <property type="entry name" value="Hypothetical protein, domain 2"/>
    <property type="match status" value="1"/>
</dbReference>
<dbReference type="PANTHER" id="PTHR10359:SF19">
    <property type="entry name" value="DNA REPAIR GLYCOSYLASE MJ1434-RELATED"/>
    <property type="match status" value="1"/>
</dbReference>
<proteinExistence type="predicted"/>
<keyword evidence="2" id="KW-0479">Metal-binding</keyword>
<keyword evidence="1" id="KW-0004">4Fe-4S</keyword>
<gene>
    <name evidence="6" type="ORF">FC89_GL000978</name>
</gene>
<dbReference type="OrthoDB" id="9802365at2"/>
<dbReference type="Pfam" id="PF00730">
    <property type="entry name" value="HhH-GPD"/>
    <property type="match status" value="1"/>
</dbReference>
<dbReference type="GO" id="GO:0046872">
    <property type="term" value="F:metal ion binding"/>
    <property type="evidence" value="ECO:0007669"/>
    <property type="project" value="UniProtKB-KW"/>
</dbReference>
<name>A0A0R1VL88_9LACO</name>
<dbReference type="Gene3D" id="1.10.1670.10">
    <property type="entry name" value="Helix-hairpin-Helix base-excision DNA repair enzymes (C-terminal)"/>
    <property type="match status" value="1"/>
</dbReference>
<protein>
    <submittedName>
        <fullName evidence="6">Base excision DNA repair protein, HhH-GPD family</fullName>
    </submittedName>
</protein>
<dbReference type="InterPro" id="IPR023170">
    <property type="entry name" value="HhH_base_excis_C"/>
</dbReference>
<dbReference type="CDD" id="cd00056">
    <property type="entry name" value="ENDO3c"/>
    <property type="match status" value="1"/>
</dbReference>
<reference evidence="6 7" key="1">
    <citation type="journal article" date="2015" name="Genome Announc.">
        <title>Expanding the biotechnology potential of lactobacilli through comparative genomics of 213 strains and associated genera.</title>
        <authorList>
            <person name="Sun Z."/>
            <person name="Harris H.M."/>
            <person name="McCann A."/>
            <person name="Guo C."/>
            <person name="Argimon S."/>
            <person name="Zhang W."/>
            <person name="Yang X."/>
            <person name="Jeffery I.B."/>
            <person name="Cooney J.C."/>
            <person name="Kagawa T.F."/>
            <person name="Liu W."/>
            <person name="Song Y."/>
            <person name="Salvetti E."/>
            <person name="Wrobel A."/>
            <person name="Rasinkangas P."/>
            <person name="Parkhill J."/>
            <person name="Rea M.C."/>
            <person name="O'Sullivan O."/>
            <person name="Ritari J."/>
            <person name="Douillard F.P."/>
            <person name="Paul Ross R."/>
            <person name="Yang R."/>
            <person name="Briner A.E."/>
            <person name="Felis G.E."/>
            <person name="de Vos W.M."/>
            <person name="Barrangou R."/>
            <person name="Klaenhammer T.R."/>
            <person name="Caufield P.W."/>
            <person name="Cui Y."/>
            <person name="Zhang H."/>
            <person name="O'Toole P.W."/>
        </authorList>
    </citation>
    <scope>NUCLEOTIDE SEQUENCE [LARGE SCALE GENOMIC DNA]</scope>
    <source>
        <strain evidence="6 7">DSM 18630</strain>
    </source>
</reference>
<dbReference type="GO" id="GO:0051539">
    <property type="term" value="F:4 iron, 4 sulfur cluster binding"/>
    <property type="evidence" value="ECO:0007669"/>
    <property type="project" value="UniProtKB-KW"/>
</dbReference>
<dbReference type="SMART" id="SM00478">
    <property type="entry name" value="ENDO3c"/>
    <property type="match status" value="1"/>
</dbReference>
<feature type="domain" description="HhH-GPD" evidence="5">
    <location>
        <begin position="41"/>
        <end position="197"/>
    </location>
</feature>
<evidence type="ECO:0000256" key="2">
    <source>
        <dbReference type="ARBA" id="ARBA00022723"/>
    </source>
</evidence>
<dbReference type="PATRIC" id="fig|1423750.3.peg.1002"/>
<evidence type="ECO:0000313" key="6">
    <source>
        <dbReference type="EMBL" id="KRM06111.1"/>
    </source>
</evidence>
<keyword evidence="4" id="KW-0411">Iron-sulfur</keyword>